<evidence type="ECO:0000313" key="2">
    <source>
        <dbReference type="Proteomes" id="UP000000740"/>
    </source>
</evidence>
<dbReference type="RefSeq" id="WP_015911457.1">
    <property type="nucleotide sequence ID" value="NC_012028.1"/>
</dbReference>
<proteinExistence type="predicted"/>
<dbReference type="HOGENOM" id="CLU_1922716_0_0_2"/>
<dbReference type="AlphaFoldDB" id="B9LW78"/>
<name>B9LW78_HALLT</name>
<dbReference type="EMBL" id="CP001366">
    <property type="protein sequence ID" value="ACM58468.1"/>
    <property type="molecule type" value="Genomic_DNA"/>
</dbReference>
<gene>
    <name evidence="1" type="ordered locus">Hlac_2912</name>
</gene>
<dbReference type="GeneID" id="7399144"/>
<organism evidence="1 2">
    <name type="scientific">Halorubrum lacusprofundi (strain ATCC 49239 / DSM 5036 / JCM 8891 / ACAM 34)</name>
    <dbReference type="NCBI Taxonomy" id="416348"/>
    <lineage>
        <taxon>Archaea</taxon>
        <taxon>Methanobacteriati</taxon>
        <taxon>Methanobacteriota</taxon>
        <taxon>Stenosarchaea group</taxon>
        <taxon>Halobacteria</taxon>
        <taxon>Halobacteriales</taxon>
        <taxon>Haloferacaceae</taxon>
        <taxon>Halorubrum</taxon>
    </lineage>
</organism>
<evidence type="ECO:0000313" key="1">
    <source>
        <dbReference type="EMBL" id="ACM58468.1"/>
    </source>
</evidence>
<sequence>MFAYEQTEIRDQSVFTPDGATHYLEWDETLLRLTFEGQQTVEITSTTVSTELVATSPAAFTDHIGDNRGVVLDSLTTQQQDIVTQAIDETYTECEPYSEPFNDLRERLSIRDHIAVLLVYYDGNWYFGHLY</sequence>
<accession>B9LW78</accession>
<keyword evidence="2" id="KW-1185">Reference proteome</keyword>
<reference evidence="1 2" key="1">
    <citation type="journal article" date="2016" name="Stand. Genomic Sci.">
        <title>Complete genome sequence of the Antarctic Halorubrum lacusprofundi type strain ACAM 34.</title>
        <authorList>
            <person name="Anderson I.J."/>
            <person name="DasSarma P."/>
            <person name="Lucas S."/>
            <person name="Copeland A."/>
            <person name="Lapidus A."/>
            <person name="Del Rio T.G."/>
            <person name="Tice H."/>
            <person name="Dalin E."/>
            <person name="Bruce D.C."/>
            <person name="Goodwin L."/>
            <person name="Pitluck S."/>
            <person name="Sims D."/>
            <person name="Brettin T.S."/>
            <person name="Detter J.C."/>
            <person name="Han C.S."/>
            <person name="Larimer F."/>
            <person name="Hauser L."/>
            <person name="Land M."/>
            <person name="Ivanova N."/>
            <person name="Richardson P."/>
            <person name="Cavicchioli R."/>
            <person name="DasSarma S."/>
            <person name="Woese C.R."/>
            <person name="Kyrpides N.C."/>
        </authorList>
    </citation>
    <scope>NUCLEOTIDE SEQUENCE [LARGE SCALE GENOMIC DNA]</scope>
    <source>
        <strain evidence="2">ATCC 49239 / DSM 5036 / JCM 8891 / ACAM 34</strain>
    </source>
</reference>
<protein>
    <submittedName>
        <fullName evidence="1">Uncharacterized protein</fullName>
    </submittedName>
</protein>
<dbReference type="Proteomes" id="UP000000740">
    <property type="component" value="Chromosome 2"/>
</dbReference>
<dbReference type="KEGG" id="hla:Hlac_2912"/>
<dbReference type="eggNOG" id="arCOG06367">
    <property type="taxonomic scope" value="Archaea"/>
</dbReference>